<dbReference type="EMBL" id="JACHKZ010000012">
    <property type="protein sequence ID" value="MBB6578229.1"/>
    <property type="molecule type" value="Genomic_DNA"/>
</dbReference>
<accession>A0ABR6RGS6</accession>
<dbReference type="InterPro" id="IPR048328">
    <property type="entry name" value="Dyp_perox_C"/>
</dbReference>
<sequence>MKPLHQPGILQDLPAVSRYQFWNVSGDAAAVRKALGQLQSWADGVNAVVAVGESLAQLLGVQVPGLRNFPSIKGPQGELPLTPHALCLWLRGAEQGDLLKASREAAAFLAPAFTCVQVLDCFRHGWNGRDVVRDLTGYEDGTENPKDGEAVHAAIADGMGQGLDGGSYFAVQEWLHDQEAFARMTALQKDHMIGRRLSDNEELEDAPESAHVKRTAQESFTPEAFILRRNMPWWRVKADGSDEIGTIFAGFGRSFYAFEAQMRRMAGEEDGIVDGLFQMSNPVKNSYYWCPPMKDGKLDLRALDM</sequence>
<dbReference type="PROSITE" id="PS51404">
    <property type="entry name" value="DYP_PEROXIDASE"/>
    <property type="match status" value="1"/>
</dbReference>
<protein>
    <submittedName>
        <fullName evidence="7">Iron-dependent peroxidase</fullName>
    </submittedName>
</protein>
<keyword evidence="5" id="KW-0408">Iron</keyword>
<reference evidence="7 8" key="1">
    <citation type="submission" date="2020-08" db="EMBL/GenBank/DDBJ databases">
        <title>Functional genomics of gut bacteria from endangered species of beetles.</title>
        <authorList>
            <person name="Carlos-Shanley C."/>
        </authorList>
    </citation>
    <scope>NUCLEOTIDE SEQUENCE [LARGE SCALE GENOMIC DNA]</scope>
    <source>
        <strain evidence="7 8">S00124</strain>
    </source>
</reference>
<proteinExistence type="predicted"/>
<dbReference type="RefSeq" id="WP_184708331.1">
    <property type="nucleotide sequence ID" value="NZ_JACHKZ010000012.1"/>
</dbReference>
<keyword evidence="4" id="KW-0560">Oxidoreductase</keyword>
<evidence type="ECO:0000256" key="2">
    <source>
        <dbReference type="ARBA" id="ARBA00022559"/>
    </source>
</evidence>
<comment type="cofactor">
    <cofactor evidence="1">
        <name>heme b</name>
        <dbReference type="ChEBI" id="CHEBI:60344"/>
    </cofactor>
</comment>
<dbReference type="NCBIfam" id="TIGR01413">
    <property type="entry name" value="Dyp_perox_fam"/>
    <property type="match status" value="1"/>
</dbReference>
<evidence type="ECO:0000313" key="7">
    <source>
        <dbReference type="EMBL" id="MBB6578229.1"/>
    </source>
</evidence>
<dbReference type="PANTHER" id="PTHR30521:SF0">
    <property type="entry name" value="DYP-TYPE PEROXIDASE FAMILY PROTEIN"/>
    <property type="match status" value="1"/>
</dbReference>
<name>A0ABR6RGS6_9BURK</name>
<dbReference type="Proteomes" id="UP000562492">
    <property type="component" value="Unassembled WGS sequence"/>
</dbReference>
<organism evidence="7 8">
    <name type="scientific">Comamonas odontotermitis</name>
    <dbReference type="NCBI Taxonomy" id="379895"/>
    <lineage>
        <taxon>Bacteria</taxon>
        <taxon>Pseudomonadati</taxon>
        <taxon>Pseudomonadota</taxon>
        <taxon>Betaproteobacteria</taxon>
        <taxon>Burkholderiales</taxon>
        <taxon>Comamonadaceae</taxon>
        <taxon>Comamonas</taxon>
    </lineage>
</organism>
<dbReference type="SUPFAM" id="SSF54909">
    <property type="entry name" value="Dimeric alpha+beta barrel"/>
    <property type="match status" value="1"/>
</dbReference>
<keyword evidence="3" id="KW-0479">Metal-binding</keyword>
<evidence type="ECO:0000256" key="5">
    <source>
        <dbReference type="ARBA" id="ARBA00023004"/>
    </source>
</evidence>
<keyword evidence="2 7" id="KW-0575">Peroxidase</keyword>
<dbReference type="InterPro" id="IPR011008">
    <property type="entry name" value="Dimeric_a/b-barrel"/>
</dbReference>
<dbReference type="PANTHER" id="PTHR30521">
    <property type="entry name" value="DEFERROCHELATASE/PEROXIDASE"/>
    <property type="match status" value="1"/>
</dbReference>
<evidence type="ECO:0000256" key="3">
    <source>
        <dbReference type="ARBA" id="ARBA00022723"/>
    </source>
</evidence>
<keyword evidence="8" id="KW-1185">Reference proteome</keyword>
<evidence type="ECO:0000256" key="1">
    <source>
        <dbReference type="ARBA" id="ARBA00001970"/>
    </source>
</evidence>
<evidence type="ECO:0000313" key="8">
    <source>
        <dbReference type="Proteomes" id="UP000562492"/>
    </source>
</evidence>
<gene>
    <name evidence="7" type="ORF">HNP33_002309</name>
</gene>
<dbReference type="InterPro" id="IPR006314">
    <property type="entry name" value="Dyp_peroxidase"/>
</dbReference>
<dbReference type="Pfam" id="PF20628">
    <property type="entry name" value="Dyp_perox_C"/>
    <property type="match status" value="1"/>
</dbReference>
<evidence type="ECO:0000256" key="4">
    <source>
        <dbReference type="ARBA" id="ARBA00023002"/>
    </source>
</evidence>
<comment type="caution">
    <text evidence="7">The sequence shown here is derived from an EMBL/GenBank/DDBJ whole genome shotgun (WGS) entry which is preliminary data.</text>
</comment>
<evidence type="ECO:0000259" key="6">
    <source>
        <dbReference type="Pfam" id="PF20628"/>
    </source>
</evidence>
<feature type="domain" description="Dyp-type peroxidase C-terminal" evidence="6">
    <location>
        <begin position="133"/>
        <end position="293"/>
    </location>
</feature>
<dbReference type="GO" id="GO:0004601">
    <property type="term" value="F:peroxidase activity"/>
    <property type="evidence" value="ECO:0007669"/>
    <property type="project" value="UniProtKB-KW"/>
</dbReference>